<dbReference type="Proteomes" id="UP001163603">
    <property type="component" value="Chromosome 3"/>
</dbReference>
<keyword evidence="2" id="KW-1185">Reference proteome</keyword>
<gene>
    <name evidence="1" type="ORF">Pint_05561</name>
</gene>
<comment type="caution">
    <text evidence="1">The sequence shown here is derived from an EMBL/GenBank/DDBJ whole genome shotgun (WGS) entry which is preliminary data.</text>
</comment>
<reference evidence="2" key="1">
    <citation type="journal article" date="2023" name="G3 (Bethesda)">
        <title>Genome assembly and association tests identify interacting loci associated with vigor, precocity, and sex in interspecific pistachio rootstocks.</title>
        <authorList>
            <person name="Palmer W."/>
            <person name="Jacygrad E."/>
            <person name="Sagayaradj S."/>
            <person name="Cavanaugh K."/>
            <person name="Han R."/>
            <person name="Bertier L."/>
            <person name="Beede B."/>
            <person name="Kafkas S."/>
            <person name="Golino D."/>
            <person name="Preece J."/>
            <person name="Michelmore R."/>
        </authorList>
    </citation>
    <scope>NUCLEOTIDE SEQUENCE [LARGE SCALE GENOMIC DNA]</scope>
</reference>
<evidence type="ECO:0000313" key="1">
    <source>
        <dbReference type="EMBL" id="KAJ0044473.1"/>
    </source>
</evidence>
<accession>A0ACC0Z3H1</accession>
<dbReference type="EMBL" id="CM047738">
    <property type="protein sequence ID" value="KAJ0044473.1"/>
    <property type="molecule type" value="Genomic_DNA"/>
</dbReference>
<proteinExistence type="predicted"/>
<sequence>MGWFGMGCGGGGLVCCGIWNGVIWMAMVVVWDGVRWWFGWLWWCRGGLEWGEGQFSNNIRQNPIITNCINLRVGI</sequence>
<protein>
    <submittedName>
        <fullName evidence="1">Uncharacterized protein</fullName>
    </submittedName>
</protein>
<evidence type="ECO:0000313" key="2">
    <source>
        <dbReference type="Proteomes" id="UP001163603"/>
    </source>
</evidence>
<organism evidence="1 2">
    <name type="scientific">Pistacia integerrima</name>
    <dbReference type="NCBI Taxonomy" id="434235"/>
    <lineage>
        <taxon>Eukaryota</taxon>
        <taxon>Viridiplantae</taxon>
        <taxon>Streptophyta</taxon>
        <taxon>Embryophyta</taxon>
        <taxon>Tracheophyta</taxon>
        <taxon>Spermatophyta</taxon>
        <taxon>Magnoliopsida</taxon>
        <taxon>eudicotyledons</taxon>
        <taxon>Gunneridae</taxon>
        <taxon>Pentapetalae</taxon>
        <taxon>rosids</taxon>
        <taxon>malvids</taxon>
        <taxon>Sapindales</taxon>
        <taxon>Anacardiaceae</taxon>
        <taxon>Pistacia</taxon>
    </lineage>
</organism>
<name>A0ACC0Z3H1_9ROSI</name>